<evidence type="ECO:0000256" key="1">
    <source>
        <dbReference type="SAM" id="SignalP"/>
    </source>
</evidence>
<gene>
    <name evidence="2" type="ORF">HannXRQ_Chr12g0369151</name>
</gene>
<dbReference type="Proteomes" id="UP000215914">
    <property type="component" value="Chromosome 12"/>
</dbReference>
<dbReference type="PANTHER" id="PTHR31563">
    <property type="entry name" value="ION CHANNEL POLLUX-RELATED"/>
    <property type="match status" value="1"/>
</dbReference>
<organism evidence="2 3">
    <name type="scientific">Helianthus annuus</name>
    <name type="common">Common sunflower</name>
    <dbReference type="NCBI Taxonomy" id="4232"/>
    <lineage>
        <taxon>Eukaryota</taxon>
        <taxon>Viridiplantae</taxon>
        <taxon>Streptophyta</taxon>
        <taxon>Embryophyta</taxon>
        <taxon>Tracheophyta</taxon>
        <taxon>Spermatophyta</taxon>
        <taxon>Magnoliopsida</taxon>
        <taxon>eudicotyledons</taxon>
        <taxon>Gunneridae</taxon>
        <taxon>Pentapetalae</taxon>
        <taxon>asterids</taxon>
        <taxon>campanulids</taxon>
        <taxon>Asterales</taxon>
        <taxon>Asteraceae</taxon>
        <taxon>Asteroideae</taxon>
        <taxon>Heliantheae alliance</taxon>
        <taxon>Heliantheae</taxon>
        <taxon>Helianthus</taxon>
    </lineage>
</organism>
<feature type="chain" id="PRO_5012761410" evidence="1">
    <location>
        <begin position="21"/>
        <end position="99"/>
    </location>
</feature>
<proteinExistence type="predicted"/>
<protein>
    <submittedName>
        <fullName evidence="2">Uncharacterized protein</fullName>
    </submittedName>
</protein>
<reference evidence="3" key="1">
    <citation type="journal article" date="2017" name="Nature">
        <title>The sunflower genome provides insights into oil metabolism, flowering and Asterid evolution.</title>
        <authorList>
            <person name="Badouin H."/>
            <person name="Gouzy J."/>
            <person name="Grassa C.J."/>
            <person name="Murat F."/>
            <person name="Staton S.E."/>
            <person name="Cottret L."/>
            <person name="Lelandais-Briere C."/>
            <person name="Owens G.L."/>
            <person name="Carrere S."/>
            <person name="Mayjonade B."/>
            <person name="Legrand L."/>
            <person name="Gill N."/>
            <person name="Kane N.C."/>
            <person name="Bowers J.E."/>
            <person name="Hubner S."/>
            <person name="Bellec A."/>
            <person name="Berard A."/>
            <person name="Berges H."/>
            <person name="Blanchet N."/>
            <person name="Boniface M.C."/>
            <person name="Brunel D."/>
            <person name="Catrice O."/>
            <person name="Chaidir N."/>
            <person name="Claudel C."/>
            <person name="Donnadieu C."/>
            <person name="Faraut T."/>
            <person name="Fievet G."/>
            <person name="Helmstetter N."/>
            <person name="King M."/>
            <person name="Knapp S.J."/>
            <person name="Lai Z."/>
            <person name="Le Paslier M.C."/>
            <person name="Lippi Y."/>
            <person name="Lorenzon L."/>
            <person name="Mandel J.R."/>
            <person name="Marage G."/>
            <person name="Marchand G."/>
            <person name="Marquand E."/>
            <person name="Bret-Mestries E."/>
            <person name="Morien E."/>
            <person name="Nambeesan S."/>
            <person name="Nguyen T."/>
            <person name="Pegot-Espagnet P."/>
            <person name="Pouilly N."/>
            <person name="Raftis F."/>
            <person name="Sallet E."/>
            <person name="Schiex T."/>
            <person name="Thomas J."/>
            <person name="Vandecasteele C."/>
            <person name="Vares D."/>
            <person name="Vear F."/>
            <person name="Vautrin S."/>
            <person name="Crespi M."/>
            <person name="Mangin B."/>
            <person name="Burke J.M."/>
            <person name="Salse J."/>
            <person name="Munos S."/>
            <person name="Vincourt P."/>
            <person name="Rieseberg L.H."/>
            <person name="Langlade N.B."/>
        </authorList>
    </citation>
    <scope>NUCLEOTIDE SEQUENCE [LARGE SCALE GENOMIC DNA]</scope>
    <source>
        <strain evidence="3">cv. SF193</strain>
    </source>
</reference>
<keyword evidence="1" id="KW-0732">Signal</keyword>
<dbReference type="AlphaFoldDB" id="A0A251T559"/>
<dbReference type="InParanoid" id="A0A251T559"/>
<evidence type="ECO:0000313" key="2">
    <source>
        <dbReference type="EMBL" id="OTG05041.1"/>
    </source>
</evidence>
<name>A0A251T559_HELAN</name>
<accession>A0A251T559</accession>
<dbReference type="GO" id="GO:0006811">
    <property type="term" value="P:monoatomic ion transport"/>
    <property type="evidence" value="ECO:0007669"/>
    <property type="project" value="InterPro"/>
</dbReference>
<sequence>MKKITLIFAMILGLGSNAFSDKVDSLRKKGILVWVIVFTFKAAGNSKYSIGGVVVVVLAERDKQDMDIVKLEYRFMATLVICRSSFGFEGTSYNCTRSR</sequence>
<evidence type="ECO:0000313" key="3">
    <source>
        <dbReference type="Proteomes" id="UP000215914"/>
    </source>
</evidence>
<dbReference type="PANTHER" id="PTHR31563:SF10">
    <property type="entry name" value="ION CHANNEL POLLUX-RELATED"/>
    <property type="match status" value="1"/>
</dbReference>
<dbReference type="EMBL" id="CM007901">
    <property type="protein sequence ID" value="OTG05041.1"/>
    <property type="molecule type" value="Genomic_DNA"/>
</dbReference>
<dbReference type="STRING" id="4232.A0A251T559"/>
<keyword evidence="3" id="KW-1185">Reference proteome</keyword>
<feature type="signal peptide" evidence="1">
    <location>
        <begin position="1"/>
        <end position="20"/>
    </location>
</feature>
<dbReference type="InterPro" id="IPR044849">
    <property type="entry name" value="CASTOR/POLLUX/SYM8-like"/>
</dbReference>